<evidence type="ECO:0000256" key="1">
    <source>
        <dbReference type="SAM" id="MobiDB-lite"/>
    </source>
</evidence>
<reference evidence="2" key="1">
    <citation type="submission" date="2021-10" db="EMBL/GenBank/DDBJ databases">
        <authorList>
            <person name="Piombo E."/>
        </authorList>
    </citation>
    <scope>NUCLEOTIDE SEQUENCE</scope>
</reference>
<evidence type="ECO:0000313" key="2">
    <source>
        <dbReference type="EMBL" id="CAG9977966.1"/>
    </source>
</evidence>
<gene>
    <name evidence="2" type="ORF">CBYS24578_00009002</name>
</gene>
<keyword evidence="3" id="KW-1185">Reference proteome</keyword>
<accession>A0A9N9U3N6</accession>
<comment type="caution">
    <text evidence="2">The sequence shown here is derived from an EMBL/GenBank/DDBJ whole genome shotgun (WGS) entry which is preliminary data.</text>
</comment>
<dbReference type="AlphaFoldDB" id="A0A9N9U3N6"/>
<evidence type="ECO:0000313" key="3">
    <source>
        <dbReference type="Proteomes" id="UP000754883"/>
    </source>
</evidence>
<name>A0A9N9U3N6_9HYPO</name>
<dbReference type="Proteomes" id="UP000754883">
    <property type="component" value="Unassembled WGS sequence"/>
</dbReference>
<sequence>MRNLWGLSQKSRVRRIRYQADLRNDSHRCLCIRQKADFFSPSSPGFFASIEPASSSFYHQDPRKNTEDIDSMADPPHPGMRPGARDLFITNFVENPPPLAPDDSARIQPPNESTSFESDDEGSGLRHAKLENHCILCGDTLHVDRRSDIDPLSRLSTWEMNVICVLSIPSSIGQTQSKLCNAQISQRRVLRSRNLEYPPGTRYHACAYYTSCPRCDGEAALNRVQATVNLVHLHCSQLAKRRWGDFSADVLVRIARLLRPITLPGVAEEILGVEPGLTKFPESEIACKDSSLGSLLMNIHRHLPGELQRLVCQHLQGTFFFSVASCVETLHWIEDHRILVDSWSNTTPTYHYPLMPSFSFKRLVADTVNILGESCFTRIGGDFATSYAMEITLKQVPLSGIQYSLGLYGVVGLRVLYEDAHVQHGWVAAPADYSGFSAFAHCGIFGLKYLSLDSGTTSQALQLETSPEEPKMFWNHDIDFTPSDKYSLVTLNPIHRTIRGQQAAYIGQYLPFQPASQQHRSLTIFFSSEGTSCIQVGSDRAQCLGNPSAGDRALTFYLYPGETIKSLRLLSIARQRLINSWTMRDSTRFHILVQTSEGRMIYAAPSRVLTDPECSLAVFGGESSHFPDGMFLVRDGPLKESLTNLGVKFSATKEEQLGPQNCQATRGPWSIKVPRPRLGPPLPIEGSGAVLTKANLDNVKELRVQKYEGIYLGLLIHRHDDRIDVLGSWDASSPGVISTIYVYGDRPLTGLTFVLLEEEGPGWWCRNVVNIRTHPSSVPELDFPVVDSTLDQVEEDLISKFHWDAPHLEVAWWFTLSGSEDRVEYWNGEEQEFSLSKGDLHCEQVN</sequence>
<organism evidence="2 3">
    <name type="scientific">Clonostachys byssicola</name>
    <dbReference type="NCBI Taxonomy" id="160290"/>
    <lineage>
        <taxon>Eukaryota</taxon>
        <taxon>Fungi</taxon>
        <taxon>Dikarya</taxon>
        <taxon>Ascomycota</taxon>
        <taxon>Pezizomycotina</taxon>
        <taxon>Sordariomycetes</taxon>
        <taxon>Hypocreomycetidae</taxon>
        <taxon>Hypocreales</taxon>
        <taxon>Bionectriaceae</taxon>
        <taxon>Clonostachys</taxon>
    </lineage>
</organism>
<dbReference type="OrthoDB" id="5150816at2759"/>
<protein>
    <submittedName>
        <fullName evidence="2">Uncharacterized protein</fullName>
    </submittedName>
</protein>
<proteinExistence type="predicted"/>
<dbReference type="EMBL" id="CABFNO020001298">
    <property type="protein sequence ID" value="CAG9977966.1"/>
    <property type="molecule type" value="Genomic_DNA"/>
</dbReference>
<feature type="region of interest" description="Disordered" evidence="1">
    <location>
        <begin position="93"/>
        <end position="123"/>
    </location>
</feature>